<reference evidence="4 5" key="1">
    <citation type="submission" date="2019-10" db="EMBL/GenBank/DDBJ databases">
        <title>XDR Pseudomonas monteilii producing IMP-16 from LCR.</title>
        <authorList>
            <person name="Ballaben A."/>
            <person name="Doi Y."/>
        </authorList>
    </citation>
    <scope>NUCLEOTIDE SEQUENCE [LARGE SCALE GENOMIC DNA]</scope>
    <source>
        <strain evidence="4 5">597/14</strain>
    </source>
</reference>
<dbReference type="InterPro" id="IPR014729">
    <property type="entry name" value="Rossmann-like_a/b/a_fold"/>
</dbReference>
<dbReference type="InterPro" id="IPR006409">
    <property type="entry name" value="G3P_cytidylTrfase"/>
</dbReference>
<dbReference type="Proteomes" id="UP000440965">
    <property type="component" value="Unassembled WGS sequence"/>
</dbReference>
<dbReference type="NCBIfam" id="TIGR01518">
    <property type="entry name" value="g3p_cytidyltrns"/>
    <property type="match status" value="1"/>
</dbReference>
<evidence type="ECO:0000259" key="3">
    <source>
        <dbReference type="Pfam" id="PF01467"/>
    </source>
</evidence>
<dbReference type="GO" id="GO:0047348">
    <property type="term" value="F:glycerol-3-phosphate cytidylyltransferase activity"/>
    <property type="evidence" value="ECO:0007669"/>
    <property type="project" value="UniProtKB-EC"/>
</dbReference>
<dbReference type="GO" id="GO:0046872">
    <property type="term" value="F:metal ion binding"/>
    <property type="evidence" value="ECO:0007669"/>
    <property type="project" value="InterPro"/>
</dbReference>
<dbReference type="Pfam" id="PF01467">
    <property type="entry name" value="CTP_transf_like"/>
    <property type="match status" value="1"/>
</dbReference>
<proteinExistence type="predicted"/>
<protein>
    <submittedName>
        <fullName evidence="4">Glycerol-3-phosphate cytidylyltransferase</fullName>
        <ecNumber evidence="4">2.7.7.39</ecNumber>
    </submittedName>
</protein>
<organism evidence="4 5">
    <name type="scientific">Pseudomonas monteilii</name>
    <dbReference type="NCBI Taxonomy" id="76759"/>
    <lineage>
        <taxon>Bacteria</taxon>
        <taxon>Pseudomonadati</taxon>
        <taxon>Pseudomonadota</taxon>
        <taxon>Gammaproteobacteria</taxon>
        <taxon>Pseudomonadales</taxon>
        <taxon>Pseudomonadaceae</taxon>
        <taxon>Pseudomonas</taxon>
    </lineage>
</organism>
<dbReference type="PANTHER" id="PTHR43793">
    <property type="entry name" value="FAD SYNTHASE"/>
    <property type="match status" value="1"/>
</dbReference>
<dbReference type="InterPro" id="IPR004821">
    <property type="entry name" value="Cyt_trans-like"/>
</dbReference>
<dbReference type="GO" id="GO:0019350">
    <property type="term" value="P:teichoic acid biosynthetic process"/>
    <property type="evidence" value="ECO:0007669"/>
    <property type="project" value="InterPro"/>
</dbReference>
<keyword evidence="2 4" id="KW-0548">Nucleotidyltransferase</keyword>
<keyword evidence="1 4" id="KW-0808">Transferase</keyword>
<gene>
    <name evidence="4" type="primary">tagD</name>
    <name evidence="4" type="ORF">F9Z43_16630</name>
</gene>
<dbReference type="NCBIfam" id="TIGR00125">
    <property type="entry name" value="cyt_tran_rel"/>
    <property type="match status" value="1"/>
</dbReference>
<evidence type="ECO:0000256" key="1">
    <source>
        <dbReference type="ARBA" id="ARBA00022679"/>
    </source>
</evidence>
<dbReference type="AlphaFoldDB" id="A0A7W2LAC2"/>
<name>A0A7W2LAC2_9PSED</name>
<feature type="domain" description="Cytidyltransferase-like" evidence="3">
    <location>
        <begin position="5"/>
        <end position="124"/>
    </location>
</feature>
<dbReference type="EMBL" id="WEIK01000014">
    <property type="protein sequence ID" value="MVF50908.1"/>
    <property type="molecule type" value="Genomic_DNA"/>
</dbReference>
<sequence>MKTVLTYGTFDVLHAGHIRLLARAKALGDRLIVGLSTDGFNSLKHKRSLLDFDNRRIVLEAVRYVDLVIPEGSWDQKIADVRRYCVNLFVMGDDWEGKFDFLKSECEVVYLPRTENISSTLIREELLELGVPPR</sequence>
<accession>A0A7W2LAC2</accession>
<dbReference type="SUPFAM" id="SSF52374">
    <property type="entry name" value="Nucleotidylyl transferase"/>
    <property type="match status" value="1"/>
</dbReference>
<comment type="caution">
    <text evidence="4">The sequence shown here is derived from an EMBL/GenBank/DDBJ whole genome shotgun (WGS) entry which is preliminary data.</text>
</comment>
<dbReference type="Gene3D" id="3.40.50.620">
    <property type="entry name" value="HUPs"/>
    <property type="match status" value="1"/>
</dbReference>
<dbReference type="InterPro" id="IPR050385">
    <property type="entry name" value="Archaeal_FAD_synthase"/>
</dbReference>
<dbReference type="PANTHER" id="PTHR43793:SF1">
    <property type="entry name" value="FAD SYNTHASE"/>
    <property type="match status" value="1"/>
</dbReference>
<dbReference type="RefSeq" id="WP_182408500.1">
    <property type="nucleotide sequence ID" value="NZ_WEIK01000014.1"/>
</dbReference>
<dbReference type="EC" id="2.7.7.39" evidence="4"/>
<evidence type="ECO:0000256" key="2">
    <source>
        <dbReference type="ARBA" id="ARBA00022695"/>
    </source>
</evidence>
<evidence type="ECO:0000313" key="5">
    <source>
        <dbReference type="Proteomes" id="UP000440965"/>
    </source>
</evidence>
<evidence type="ECO:0000313" key="4">
    <source>
        <dbReference type="EMBL" id="MVF50908.1"/>
    </source>
</evidence>
<dbReference type="GO" id="GO:0005737">
    <property type="term" value="C:cytoplasm"/>
    <property type="evidence" value="ECO:0007669"/>
    <property type="project" value="InterPro"/>
</dbReference>